<protein>
    <submittedName>
        <fullName evidence="2">Uncharacterized protein DUF1036</fullName>
    </submittedName>
</protein>
<gene>
    <name evidence="2" type="ORF">CLV55_108102</name>
</gene>
<evidence type="ECO:0000313" key="2">
    <source>
        <dbReference type="EMBL" id="RAR71365.1"/>
    </source>
</evidence>
<keyword evidence="3" id="KW-1185">Reference proteome</keyword>
<reference evidence="2 3" key="1">
    <citation type="submission" date="2018-06" db="EMBL/GenBank/DDBJ databases">
        <title>Genomic Encyclopedia of Archaeal and Bacterial Type Strains, Phase II (KMG-II): from individual species to whole genera.</title>
        <authorList>
            <person name="Goeker M."/>
        </authorList>
    </citation>
    <scope>NUCLEOTIDE SEQUENCE [LARGE SCALE GENOMIC DNA]</scope>
    <source>
        <strain evidence="2 3">DSM 25663</strain>
    </source>
</reference>
<sequence>MKKLFLLLILFFSLNSNAQTVLEVLKALSGKTDEQTSNNIVKQEPTLIEFYNNTGAEISACYAYYNNEDRCWTSVGWYTIPPYSPKTINIGNYTGNIYIRGRQGLLTEWGSGDGQFCVDATQAFTIKFADTKDCWSKKKFSKYIVRSGVNKWTFN</sequence>
<evidence type="ECO:0000313" key="3">
    <source>
        <dbReference type="Proteomes" id="UP000248840"/>
    </source>
</evidence>
<dbReference type="AlphaFoldDB" id="A0A328YFC1"/>
<dbReference type="Proteomes" id="UP000248840">
    <property type="component" value="Unassembled WGS sequence"/>
</dbReference>
<organism evidence="2 3">
    <name type="scientific">Flavobacterium aciduliphilum</name>
    <dbReference type="NCBI Taxonomy" id="1101402"/>
    <lineage>
        <taxon>Bacteria</taxon>
        <taxon>Pseudomonadati</taxon>
        <taxon>Bacteroidota</taxon>
        <taxon>Flavobacteriia</taxon>
        <taxon>Flavobacteriales</taxon>
        <taxon>Flavobacteriaceae</taxon>
        <taxon>Flavobacterium</taxon>
    </lineage>
</organism>
<feature type="chain" id="PRO_5016401215" evidence="1">
    <location>
        <begin position="19"/>
        <end position="155"/>
    </location>
</feature>
<feature type="signal peptide" evidence="1">
    <location>
        <begin position="1"/>
        <end position="18"/>
    </location>
</feature>
<dbReference type="EMBL" id="QLSZ01000008">
    <property type="protein sequence ID" value="RAR71365.1"/>
    <property type="molecule type" value="Genomic_DNA"/>
</dbReference>
<dbReference type="Pfam" id="PF06282">
    <property type="entry name" value="DUF1036"/>
    <property type="match status" value="1"/>
</dbReference>
<proteinExistence type="predicted"/>
<name>A0A328YFC1_9FLAO</name>
<dbReference type="InterPro" id="IPR009380">
    <property type="entry name" value="DUF1036"/>
</dbReference>
<comment type="caution">
    <text evidence="2">The sequence shown here is derived from an EMBL/GenBank/DDBJ whole genome shotgun (WGS) entry which is preliminary data.</text>
</comment>
<evidence type="ECO:0000256" key="1">
    <source>
        <dbReference type="SAM" id="SignalP"/>
    </source>
</evidence>
<keyword evidence="1" id="KW-0732">Signal</keyword>
<accession>A0A328YFC1</accession>